<dbReference type="GO" id="GO:0006979">
    <property type="term" value="P:response to oxidative stress"/>
    <property type="evidence" value="ECO:0007669"/>
    <property type="project" value="InterPro"/>
</dbReference>
<reference evidence="9" key="1">
    <citation type="submission" date="2018-05" db="EMBL/GenBank/DDBJ databases">
        <authorList>
            <person name="Lanie J.A."/>
            <person name="Ng W.-L."/>
            <person name="Kazmierczak K.M."/>
            <person name="Andrzejewski T.M."/>
            <person name="Davidsen T.M."/>
            <person name="Wayne K.J."/>
            <person name="Tettelin H."/>
            <person name="Glass J.I."/>
            <person name="Rusch D."/>
            <person name="Podicherti R."/>
            <person name="Tsui H.-C.T."/>
            <person name="Winkler M.E."/>
        </authorList>
    </citation>
    <scope>NUCLEOTIDE SEQUENCE</scope>
</reference>
<evidence type="ECO:0000256" key="3">
    <source>
        <dbReference type="ARBA" id="ARBA00012499"/>
    </source>
</evidence>
<evidence type="ECO:0000259" key="8">
    <source>
        <dbReference type="PROSITE" id="PS51790"/>
    </source>
</evidence>
<evidence type="ECO:0000256" key="2">
    <source>
        <dbReference type="ARBA" id="ARBA00007174"/>
    </source>
</evidence>
<comment type="cofactor">
    <cofactor evidence="1">
        <name>Zn(2+)</name>
        <dbReference type="ChEBI" id="CHEBI:29105"/>
    </cofactor>
</comment>
<dbReference type="InterPro" id="IPR028427">
    <property type="entry name" value="Met_Sox_Rdtase_MsrB"/>
</dbReference>
<dbReference type="EC" id="1.8.4.12" evidence="3"/>
<dbReference type="EMBL" id="UINC01126041">
    <property type="protein sequence ID" value="SVD04275.1"/>
    <property type="molecule type" value="Genomic_DNA"/>
</dbReference>
<dbReference type="Pfam" id="PF01641">
    <property type="entry name" value="SelR"/>
    <property type="match status" value="1"/>
</dbReference>
<evidence type="ECO:0000256" key="1">
    <source>
        <dbReference type="ARBA" id="ARBA00001947"/>
    </source>
</evidence>
<dbReference type="InterPro" id="IPR002579">
    <property type="entry name" value="Met_Sox_Rdtase_MsrB_dom"/>
</dbReference>
<evidence type="ECO:0000256" key="6">
    <source>
        <dbReference type="ARBA" id="ARBA00023002"/>
    </source>
</evidence>
<dbReference type="NCBIfam" id="TIGR00357">
    <property type="entry name" value="peptide-methionine (R)-S-oxide reductase MsrB"/>
    <property type="match status" value="1"/>
</dbReference>
<dbReference type="GO" id="GO:0005737">
    <property type="term" value="C:cytoplasm"/>
    <property type="evidence" value="ECO:0007669"/>
    <property type="project" value="TreeGrafter"/>
</dbReference>
<dbReference type="GO" id="GO:0030091">
    <property type="term" value="P:protein repair"/>
    <property type="evidence" value="ECO:0007669"/>
    <property type="project" value="InterPro"/>
</dbReference>
<protein>
    <recommendedName>
        <fullName evidence="3">peptide-methionine (R)-S-oxide reductase</fullName>
        <ecNumber evidence="3">1.8.4.12</ecNumber>
    </recommendedName>
</protein>
<evidence type="ECO:0000256" key="5">
    <source>
        <dbReference type="ARBA" id="ARBA00022833"/>
    </source>
</evidence>
<proteinExistence type="inferred from homology"/>
<evidence type="ECO:0000313" key="9">
    <source>
        <dbReference type="EMBL" id="SVD04275.1"/>
    </source>
</evidence>
<accession>A0A382S467</accession>
<dbReference type="GO" id="GO:0046872">
    <property type="term" value="F:metal ion binding"/>
    <property type="evidence" value="ECO:0007669"/>
    <property type="project" value="UniProtKB-KW"/>
</dbReference>
<dbReference type="SUPFAM" id="SSF51316">
    <property type="entry name" value="Mss4-like"/>
    <property type="match status" value="1"/>
</dbReference>
<dbReference type="GO" id="GO:0033743">
    <property type="term" value="F:peptide-methionine (R)-S-oxide reductase activity"/>
    <property type="evidence" value="ECO:0007669"/>
    <property type="project" value="UniProtKB-EC"/>
</dbReference>
<comment type="catalytic activity">
    <reaction evidence="7">
        <text>L-methionyl-[protein] + [thioredoxin]-disulfide + H2O = L-methionyl-(R)-S-oxide-[protein] + [thioredoxin]-dithiol</text>
        <dbReference type="Rhea" id="RHEA:24164"/>
        <dbReference type="Rhea" id="RHEA-COMP:10698"/>
        <dbReference type="Rhea" id="RHEA-COMP:10700"/>
        <dbReference type="Rhea" id="RHEA-COMP:12313"/>
        <dbReference type="Rhea" id="RHEA-COMP:12314"/>
        <dbReference type="ChEBI" id="CHEBI:15377"/>
        <dbReference type="ChEBI" id="CHEBI:16044"/>
        <dbReference type="ChEBI" id="CHEBI:29950"/>
        <dbReference type="ChEBI" id="CHEBI:45764"/>
        <dbReference type="ChEBI" id="CHEBI:50058"/>
        <dbReference type="EC" id="1.8.4.12"/>
    </reaction>
</comment>
<evidence type="ECO:0000256" key="4">
    <source>
        <dbReference type="ARBA" id="ARBA00022723"/>
    </source>
</evidence>
<dbReference type="AlphaFoldDB" id="A0A382S467"/>
<dbReference type="FunFam" id="2.170.150.20:FF:000001">
    <property type="entry name" value="Peptide methionine sulfoxide reductase MsrB"/>
    <property type="match status" value="1"/>
</dbReference>
<dbReference type="InterPro" id="IPR011057">
    <property type="entry name" value="Mss4-like_sf"/>
</dbReference>
<dbReference type="PANTHER" id="PTHR10173:SF52">
    <property type="entry name" value="METHIONINE-R-SULFOXIDE REDUCTASE B1"/>
    <property type="match status" value="1"/>
</dbReference>
<comment type="similarity">
    <text evidence="2">Belongs to the MsrB Met sulfoxide reductase family.</text>
</comment>
<dbReference type="PANTHER" id="PTHR10173">
    <property type="entry name" value="METHIONINE SULFOXIDE REDUCTASE"/>
    <property type="match status" value="1"/>
</dbReference>
<dbReference type="PROSITE" id="PS51790">
    <property type="entry name" value="MSRB"/>
    <property type="match status" value="1"/>
</dbReference>
<sequence>MSSSPGKNLSCDISHLTEEQQFVCCGGGTERPFTGKYWDCKAEGTYNCIACGVSLFSSAAKYDSGSGWPSFWDSIDSESVTKRTDTSNGMIREETTCANCGSHIGHVFPDGPPPTGLRYCINSASLKLEPTTRTT</sequence>
<organism evidence="9">
    <name type="scientific">marine metagenome</name>
    <dbReference type="NCBI Taxonomy" id="408172"/>
    <lineage>
        <taxon>unclassified sequences</taxon>
        <taxon>metagenomes</taxon>
        <taxon>ecological metagenomes</taxon>
    </lineage>
</organism>
<keyword evidence="5" id="KW-0862">Zinc</keyword>
<dbReference type="Gene3D" id="2.170.150.20">
    <property type="entry name" value="Peptide methionine sulfoxide reductase"/>
    <property type="match status" value="1"/>
</dbReference>
<evidence type="ECO:0000256" key="7">
    <source>
        <dbReference type="ARBA" id="ARBA00048488"/>
    </source>
</evidence>
<feature type="domain" description="MsrB" evidence="8">
    <location>
        <begin position="9"/>
        <end position="131"/>
    </location>
</feature>
<gene>
    <name evidence="9" type="ORF">METZ01_LOCUS357129</name>
</gene>
<keyword evidence="6" id="KW-0560">Oxidoreductase</keyword>
<name>A0A382S467_9ZZZZ</name>
<keyword evidence="4" id="KW-0479">Metal-binding</keyword>